<accession>A0A2H0R5U5</accession>
<name>A0A2H0R5U5_9BACT</name>
<comment type="caution">
    <text evidence="1">The sequence shown here is derived from an EMBL/GenBank/DDBJ whole genome shotgun (WGS) entry which is preliminary data.</text>
</comment>
<organism evidence="1 2">
    <name type="scientific">Candidatus Yanofskybacteria bacterium CG10_big_fil_rev_8_21_14_0_10_46_23</name>
    <dbReference type="NCBI Taxonomy" id="1975098"/>
    <lineage>
        <taxon>Bacteria</taxon>
        <taxon>Candidatus Yanofskyibacteriota</taxon>
    </lineage>
</organism>
<gene>
    <name evidence="1" type="ORF">COV31_02130</name>
</gene>
<evidence type="ECO:0000313" key="1">
    <source>
        <dbReference type="EMBL" id="PIR41185.1"/>
    </source>
</evidence>
<proteinExistence type="predicted"/>
<protein>
    <submittedName>
        <fullName evidence="1">Uncharacterized protein</fullName>
    </submittedName>
</protein>
<reference evidence="1 2" key="1">
    <citation type="submission" date="2017-09" db="EMBL/GenBank/DDBJ databases">
        <title>Depth-based differentiation of microbial function through sediment-hosted aquifers and enrichment of novel symbionts in the deep terrestrial subsurface.</title>
        <authorList>
            <person name="Probst A.J."/>
            <person name="Ladd B."/>
            <person name="Jarett J.K."/>
            <person name="Geller-Mcgrath D.E."/>
            <person name="Sieber C.M."/>
            <person name="Emerson J.B."/>
            <person name="Anantharaman K."/>
            <person name="Thomas B.C."/>
            <person name="Malmstrom R."/>
            <person name="Stieglmeier M."/>
            <person name="Klingl A."/>
            <person name="Woyke T."/>
            <person name="Ryan C.M."/>
            <person name="Banfield J.F."/>
        </authorList>
    </citation>
    <scope>NUCLEOTIDE SEQUENCE [LARGE SCALE GENOMIC DNA]</scope>
    <source>
        <strain evidence="1">CG10_big_fil_rev_8_21_14_0_10_46_23</strain>
    </source>
</reference>
<sequence length="121" mass="13451">MKKVVFWGVLGLASIGADDCKRKPQISEGLHTVRGAVVGSIKGLEYASTGKAKRFYIPLGWDGNPNEFHQEILQILDDFEEATGREIISWSIEKNQDYYGGSPYVFGIWVGLGPPSFEKEN</sequence>
<dbReference type="EMBL" id="PCXO01000010">
    <property type="protein sequence ID" value="PIR41185.1"/>
    <property type="molecule type" value="Genomic_DNA"/>
</dbReference>
<evidence type="ECO:0000313" key="2">
    <source>
        <dbReference type="Proteomes" id="UP000230232"/>
    </source>
</evidence>
<dbReference type="AlphaFoldDB" id="A0A2H0R5U5"/>
<dbReference type="Proteomes" id="UP000230232">
    <property type="component" value="Unassembled WGS sequence"/>
</dbReference>